<evidence type="ECO:0000313" key="2">
    <source>
        <dbReference type="Proteomes" id="UP000241645"/>
    </source>
</evidence>
<evidence type="ECO:0008006" key="3">
    <source>
        <dbReference type="Google" id="ProtNLM"/>
    </source>
</evidence>
<keyword evidence="2" id="KW-1185">Reference proteome</keyword>
<dbReference type="Proteomes" id="UP000241645">
    <property type="component" value="Unassembled WGS sequence"/>
</dbReference>
<sequence length="88" mass="10342">MVRKMLNGRRLVEMVFGESKKGVLVFMFKTMLECQKFFEIQLFQVGFKFVHGAVGYLSNTRFSLVPERTNLFDFISCFRIRFGISGWV</sequence>
<gene>
    <name evidence="1" type="ORF">C7R92_24095</name>
</gene>
<reference evidence="1 2" key="1">
    <citation type="submission" date="2018-03" db="EMBL/GenBank/DDBJ databases">
        <title>Brevisbacillus phylogenomics.</title>
        <authorList>
            <person name="Dunlap C."/>
        </authorList>
    </citation>
    <scope>NUCLEOTIDE SEQUENCE [LARGE SCALE GENOMIC DNA]</scope>
    <source>
        <strain evidence="1 2">NRRL B-41110</strain>
    </source>
</reference>
<accession>A0ABX5FJZ3</accession>
<name>A0ABX5FJZ3_9BACL</name>
<dbReference type="EMBL" id="PXZO01000052">
    <property type="protein sequence ID" value="PSK06119.1"/>
    <property type="molecule type" value="Genomic_DNA"/>
</dbReference>
<organism evidence="1 2">
    <name type="scientific">Brevibacillus porteri</name>
    <dbReference type="NCBI Taxonomy" id="2126350"/>
    <lineage>
        <taxon>Bacteria</taxon>
        <taxon>Bacillati</taxon>
        <taxon>Bacillota</taxon>
        <taxon>Bacilli</taxon>
        <taxon>Bacillales</taxon>
        <taxon>Paenibacillaceae</taxon>
        <taxon>Brevibacillus</taxon>
    </lineage>
</organism>
<evidence type="ECO:0000313" key="1">
    <source>
        <dbReference type="EMBL" id="PSK06119.1"/>
    </source>
</evidence>
<comment type="caution">
    <text evidence="1">The sequence shown here is derived from an EMBL/GenBank/DDBJ whole genome shotgun (WGS) entry which is preliminary data.</text>
</comment>
<protein>
    <recommendedName>
        <fullName evidence="3">Transposase DDE domain-containing protein</fullName>
    </recommendedName>
</protein>
<proteinExistence type="predicted"/>